<evidence type="ECO:0000256" key="3">
    <source>
        <dbReference type="ARBA" id="ARBA00022679"/>
    </source>
</evidence>
<evidence type="ECO:0000313" key="12">
    <source>
        <dbReference type="EMBL" id="XCM38744.1"/>
    </source>
</evidence>
<keyword evidence="10" id="KW-1133">Transmembrane helix</keyword>
<proteinExistence type="predicted"/>
<keyword evidence="3" id="KW-0808">Transferase</keyword>
<dbReference type="EC" id="2.7.11.1" evidence="1"/>
<dbReference type="SUPFAM" id="SSF56112">
    <property type="entry name" value="Protein kinase-like (PK-like)"/>
    <property type="match status" value="1"/>
</dbReference>
<dbReference type="GO" id="GO:0005524">
    <property type="term" value="F:ATP binding"/>
    <property type="evidence" value="ECO:0007669"/>
    <property type="project" value="UniProtKB-UniRule"/>
</dbReference>
<evidence type="ECO:0000256" key="6">
    <source>
        <dbReference type="ARBA" id="ARBA00022840"/>
    </source>
</evidence>
<keyword evidence="10" id="KW-0812">Transmembrane</keyword>
<feature type="transmembrane region" description="Helical" evidence="10">
    <location>
        <begin position="433"/>
        <end position="454"/>
    </location>
</feature>
<dbReference type="Pfam" id="PF00069">
    <property type="entry name" value="Pkinase"/>
    <property type="match status" value="1"/>
</dbReference>
<dbReference type="AlphaFoldDB" id="A0AAU8JHQ2"/>
<sequence>MMTQCLNPNCLKQNRAENQFCEKCGGKLLLRDRYRALSMIGEGGFGRTFKACDEDKPSKPFCVIKQFLPQVQGTANQEKAAELFNFEAKRLETLGSHPQIPELFAYFTQEGRQYLVQEFIDGENIQKELERNVFTEEQIKELLADLLPVLQFCHEKQVIHRDIKPENIIRRNSDRALVLVDFGAAKFVTDPSLSVGTAIGSPGYQSPEQSLGKATFASDIYGLGSTCIHLLTGVNPRDLFDAYEDKWLWRDRLPEAISDELAQILDKMLQRSLDQRYKSAEEVLAALNPPRSAKHNRNVVLESDKGIDYTHLRDLLAEGKWQEADEETAKKMLEVMNRKSLPFIRRKDIENFPAKDLSTIDHLWVEYSNGHFGFSVQARIYEKLGGTKKYNKKIWEVFGDFVGWRKQGVWMNKSNEYLALNKNQFPSYNLLHGYLPTTALLCFRGMMPSFLVLCYDVFLYVGYYILVSILLVSILVPLVFVGFFSLYLLDVDLESEILDGFLGVMMSIGILIGGWVMTWRYFKDRDSKPPFHSLLSHKGLNPVK</sequence>
<evidence type="ECO:0000256" key="9">
    <source>
        <dbReference type="PROSITE-ProRule" id="PRU10141"/>
    </source>
</evidence>
<dbReference type="PROSITE" id="PS00107">
    <property type="entry name" value="PROTEIN_KINASE_ATP"/>
    <property type="match status" value="1"/>
</dbReference>
<dbReference type="InterPro" id="IPR017441">
    <property type="entry name" value="Protein_kinase_ATP_BS"/>
</dbReference>
<dbReference type="Pfam" id="PF05419">
    <property type="entry name" value="GUN4"/>
    <property type="match status" value="1"/>
</dbReference>
<evidence type="ECO:0000256" key="1">
    <source>
        <dbReference type="ARBA" id="ARBA00012513"/>
    </source>
</evidence>
<evidence type="ECO:0000256" key="8">
    <source>
        <dbReference type="ARBA" id="ARBA00048679"/>
    </source>
</evidence>
<evidence type="ECO:0000256" key="2">
    <source>
        <dbReference type="ARBA" id="ARBA00022527"/>
    </source>
</evidence>
<dbReference type="PROSITE" id="PS50011">
    <property type="entry name" value="PROTEIN_KINASE_DOM"/>
    <property type="match status" value="1"/>
</dbReference>
<dbReference type="PANTHER" id="PTHR24363">
    <property type="entry name" value="SERINE/THREONINE PROTEIN KINASE"/>
    <property type="match status" value="1"/>
</dbReference>
<comment type="catalytic activity">
    <reaction evidence="7">
        <text>L-threonyl-[protein] + ATP = O-phospho-L-threonyl-[protein] + ADP + H(+)</text>
        <dbReference type="Rhea" id="RHEA:46608"/>
        <dbReference type="Rhea" id="RHEA-COMP:11060"/>
        <dbReference type="Rhea" id="RHEA-COMP:11605"/>
        <dbReference type="ChEBI" id="CHEBI:15378"/>
        <dbReference type="ChEBI" id="CHEBI:30013"/>
        <dbReference type="ChEBI" id="CHEBI:30616"/>
        <dbReference type="ChEBI" id="CHEBI:61977"/>
        <dbReference type="ChEBI" id="CHEBI:456216"/>
        <dbReference type="EC" id="2.7.11.1"/>
    </reaction>
</comment>
<dbReference type="SMART" id="SM00220">
    <property type="entry name" value="S_TKc"/>
    <property type="match status" value="1"/>
</dbReference>
<keyword evidence="6 9" id="KW-0067">ATP-binding</keyword>
<evidence type="ECO:0000256" key="10">
    <source>
        <dbReference type="SAM" id="Phobius"/>
    </source>
</evidence>
<dbReference type="Gene3D" id="1.25.40.620">
    <property type="match status" value="1"/>
</dbReference>
<evidence type="ECO:0000259" key="11">
    <source>
        <dbReference type="PROSITE" id="PS50011"/>
    </source>
</evidence>
<dbReference type="InterPro" id="IPR008629">
    <property type="entry name" value="GUN4-like"/>
</dbReference>
<gene>
    <name evidence="12" type="ORF">ABWT76_001615</name>
</gene>
<keyword evidence="4 9" id="KW-0547">Nucleotide-binding</keyword>
<dbReference type="InterPro" id="IPR011009">
    <property type="entry name" value="Kinase-like_dom_sf"/>
</dbReference>
<evidence type="ECO:0000256" key="7">
    <source>
        <dbReference type="ARBA" id="ARBA00047899"/>
    </source>
</evidence>
<keyword evidence="10" id="KW-0472">Membrane</keyword>
<dbReference type="SUPFAM" id="SSF140869">
    <property type="entry name" value="GUN4-like"/>
    <property type="match status" value="1"/>
</dbReference>
<dbReference type="Gene3D" id="1.10.10.1770">
    <property type="entry name" value="Gun4-like"/>
    <property type="match status" value="1"/>
</dbReference>
<feature type="transmembrane region" description="Helical" evidence="10">
    <location>
        <begin position="461"/>
        <end position="489"/>
    </location>
</feature>
<protein>
    <recommendedName>
        <fullName evidence="1">non-specific serine/threonine protein kinase</fullName>
        <ecNumber evidence="1">2.7.11.1</ecNumber>
    </recommendedName>
</protein>
<name>A0AAU8JHQ2_9CYAN</name>
<organism evidence="12">
    <name type="scientific">Planktothricoides raciborskii GIHE-MW2</name>
    <dbReference type="NCBI Taxonomy" id="2792601"/>
    <lineage>
        <taxon>Bacteria</taxon>
        <taxon>Bacillati</taxon>
        <taxon>Cyanobacteriota</taxon>
        <taxon>Cyanophyceae</taxon>
        <taxon>Oscillatoriophycideae</taxon>
        <taxon>Oscillatoriales</taxon>
        <taxon>Oscillatoriaceae</taxon>
        <taxon>Planktothricoides</taxon>
    </lineage>
</organism>
<evidence type="ECO:0000256" key="4">
    <source>
        <dbReference type="ARBA" id="ARBA00022741"/>
    </source>
</evidence>
<dbReference type="Gene3D" id="1.10.510.10">
    <property type="entry name" value="Transferase(Phosphotransferase) domain 1"/>
    <property type="match status" value="1"/>
</dbReference>
<feature type="transmembrane region" description="Helical" evidence="10">
    <location>
        <begin position="501"/>
        <end position="522"/>
    </location>
</feature>
<keyword evidence="5 12" id="KW-0418">Kinase</keyword>
<evidence type="ECO:0000256" key="5">
    <source>
        <dbReference type="ARBA" id="ARBA00022777"/>
    </source>
</evidence>
<dbReference type="PANTHER" id="PTHR24363:SF0">
    <property type="entry name" value="SERINE_THREONINE KINASE LIKE DOMAIN CONTAINING 1"/>
    <property type="match status" value="1"/>
</dbReference>
<reference evidence="12" key="1">
    <citation type="submission" date="2024-07" db="EMBL/GenBank/DDBJ databases">
        <authorList>
            <person name="Kim Y.J."/>
            <person name="Jeong J.Y."/>
        </authorList>
    </citation>
    <scope>NUCLEOTIDE SEQUENCE</scope>
    <source>
        <strain evidence="12">GIHE-MW2</strain>
    </source>
</reference>
<feature type="binding site" evidence="9">
    <location>
        <position position="65"/>
    </location>
    <ligand>
        <name>ATP</name>
        <dbReference type="ChEBI" id="CHEBI:30616"/>
    </ligand>
</feature>
<dbReference type="RefSeq" id="WP_199317214.1">
    <property type="nucleotide sequence ID" value="NZ_CP159837.1"/>
</dbReference>
<dbReference type="GO" id="GO:0004674">
    <property type="term" value="F:protein serine/threonine kinase activity"/>
    <property type="evidence" value="ECO:0007669"/>
    <property type="project" value="UniProtKB-KW"/>
</dbReference>
<dbReference type="CDD" id="cd14014">
    <property type="entry name" value="STKc_PknB_like"/>
    <property type="match status" value="1"/>
</dbReference>
<dbReference type="InterPro" id="IPR037215">
    <property type="entry name" value="GUN4-like_sf"/>
</dbReference>
<dbReference type="InterPro" id="IPR000719">
    <property type="entry name" value="Prot_kinase_dom"/>
</dbReference>
<comment type="catalytic activity">
    <reaction evidence="8">
        <text>L-seryl-[protein] + ATP = O-phospho-L-seryl-[protein] + ADP + H(+)</text>
        <dbReference type="Rhea" id="RHEA:17989"/>
        <dbReference type="Rhea" id="RHEA-COMP:9863"/>
        <dbReference type="Rhea" id="RHEA-COMP:11604"/>
        <dbReference type="ChEBI" id="CHEBI:15378"/>
        <dbReference type="ChEBI" id="CHEBI:29999"/>
        <dbReference type="ChEBI" id="CHEBI:30616"/>
        <dbReference type="ChEBI" id="CHEBI:83421"/>
        <dbReference type="ChEBI" id="CHEBI:456216"/>
        <dbReference type="EC" id="2.7.11.1"/>
    </reaction>
</comment>
<feature type="domain" description="Protein kinase" evidence="11">
    <location>
        <begin position="34"/>
        <end position="291"/>
    </location>
</feature>
<keyword evidence="2" id="KW-0723">Serine/threonine-protein kinase</keyword>
<accession>A0AAU8JHQ2</accession>
<dbReference type="CDD" id="cd16383">
    <property type="entry name" value="GUN4"/>
    <property type="match status" value="1"/>
</dbReference>
<dbReference type="Gene3D" id="3.30.200.20">
    <property type="entry name" value="Phosphorylase Kinase, domain 1"/>
    <property type="match status" value="1"/>
</dbReference>
<dbReference type="EMBL" id="CP159837">
    <property type="protein sequence ID" value="XCM38744.1"/>
    <property type="molecule type" value="Genomic_DNA"/>
</dbReference>